<keyword evidence="2" id="KW-1185">Reference proteome</keyword>
<evidence type="ECO:0000313" key="2">
    <source>
        <dbReference type="Proteomes" id="UP001500713"/>
    </source>
</evidence>
<dbReference type="EMBL" id="BAAAEM010000003">
    <property type="protein sequence ID" value="GAA0488065.1"/>
    <property type="molecule type" value="Genomic_DNA"/>
</dbReference>
<sequence length="196" mass="22367">MAHYTGRPRFEWDEDGRIMTLLNRFAFIDDAQLVWSVPAMVRVDGASIPKFAWSILGSPFVGRYRKASVVHDWYCDIRTREWKATHRMFYEAMRTSKVSGAKARIMYAAVYYAGPRWDVAADYNSELAEAMTPTAYSSLEQSERVDRPAPPADLTLWHRRETDAQAFEAMCDDFAKSCATIADVEAMIEEKLGATE</sequence>
<dbReference type="Pfam" id="PF07087">
    <property type="entry name" value="DUF1353"/>
    <property type="match status" value="1"/>
</dbReference>
<reference evidence="2" key="1">
    <citation type="journal article" date="2019" name="Int. J. Syst. Evol. Microbiol.">
        <title>The Global Catalogue of Microorganisms (GCM) 10K type strain sequencing project: providing services to taxonomists for standard genome sequencing and annotation.</title>
        <authorList>
            <consortium name="The Broad Institute Genomics Platform"/>
            <consortium name="The Broad Institute Genome Sequencing Center for Infectious Disease"/>
            <person name="Wu L."/>
            <person name="Ma J."/>
        </authorList>
    </citation>
    <scope>NUCLEOTIDE SEQUENCE [LARGE SCALE GENOMIC DNA]</scope>
    <source>
        <strain evidence="2">JCM 14162</strain>
    </source>
</reference>
<organism evidence="1 2">
    <name type="scientific">Parasphingorhabdus litoris</name>
    <dbReference type="NCBI Taxonomy" id="394733"/>
    <lineage>
        <taxon>Bacteria</taxon>
        <taxon>Pseudomonadati</taxon>
        <taxon>Pseudomonadota</taxon>
        <taxon>Alphaproteobacteria</taxon>
        <taxon>Sphingomonadales</taxon>
        <taxon>Sphingomonadaceae</taxon>
        <taxon>Parasphingorhabdus</taxon>
    </lineage>
</organism>
<evidence type="ECO:0008006" key="3">
    <source>
        <dbReference type="Google" id="ProtNLM"/>
    </source>
</evidence>
<name>A0ABP3KVQ9_9SPHN</name>
<gene>
    <name evidence="1" type="ORF">GCM10009096_33780</name>
</gene>
<dbReference type="InterPro" id="IPR010767">
    <property type="entry name" value="Phage_CGC-2007_Cje0229"/>
</dbReference>
<dbReference type="Proteomes" id="UP001500713">
    <property type="component" value="Unassembled WGS sequence"/>
</dbReference>
<evidence type="ECO:0000313" key="1">
    <source>
        <dbReference type="EMBL" id="GAA0488065.1"/>
    </source>
</evidence>
<proteinExistence type="predicted"/>
<protein>
    <recommendedName>
        <fullName evidence="3">DUF1353 domain-containing protein</fullName>
    </recommendedName>
</protein>
<accession>A0ABP3KVQ9</accession>
<dbReference type="RefSeq" id="WP_229955883.1">
    <property type="nucleotide sequence ID" value="NZ_BAAAEM010000003.1"/>
</dbReference>
<comment type="caution">
    <text evidence="1">The sequence shown here is derived from an EMBL/GenBank/DDBJ whole genome shotgun (WGS) entry which is preliminary data.</text>
</comment>